<name>A0A7R9PQI4_TIMGE</name>
<gene>
    <name evidence="2" type="ORF">TGEB3V08_LOCUS9611</name>
</gene>
<feature type="region of interest" description="Disordered" evidence="1">
    <location>
        <begin position="382"/>
        <end position="464"/>
    </location>
</feature>
<feature type="compositionally biased region" description="Basic and acidic residues" evidence="1">
    <location>
        <begin position="433"/>
        <end position="446"/>
    </location>
</feature>
<protein>
    <submittedName>
        <fullName evidence="2">Uncharacterized protein</fullName>
    </submittedName>
</protein>
<sequence length="464" mass="51588">MSLAVKRRLHPTLLRHIDTSEISHHGSKEVCTLYLLIKSKLSWNGCDCRSYLTRSFNLKVMEEFKLLSGLMCYSRQRTIMSEQALALLNPAVSKRNVVTRGKLHLHSQLVVDLFPGPDDHRLISSEQMLESLLCSVLHGWLSGTILLVMTVELATAISCKQHPVVLFQILLVMTVELATAIIVAEDKPTIPQPNKKLTYPSHTGVFHQPLVAIDKQYSTLDIHHHPEGRPLPLVHQAASSSHSHGGHAASANQGGGHKHHQHHKGGEADHHKHQPHLLQGSPLKHCYLITIRPRILQGSPCNSDIVSPLDLTFSKVVLCNSVILSPLNLTFSKVVLCNSVILSQLDLTFSKGFRDRYHKDEAHKLNKFWSNGQERGAYQKYGEHKSHHHSDHKGKHNKENHKEGGKTDHHGKKGQTAKAKQSSGSKGHAGHGGQEKKHEHHSEYSKKGGNHAGPAHKIEQGTKS</sequence>
<feature type="compositionally biased region" description="Low complexity" evidence="1">
    <location>
        <begin position="417"/>
        <end position="426"/>
    </location>
</feature>
<proteinExistence type="predicted"/>
<evidence type="ECO:0000256" key="1">
    <source>
        <dbReference type="SAM" id="MobiDB-lite"/>
    </source>
</evidence>
<feature type="region of interest" description="Disordered" evidence="1">
    <location>
        <begin position="231"/>
        <end position="276"/>
    </location>
</feature>
<accession>A0A7R9PQI4</accession>
<feature type="compositionally biased region" description="Basic residues" evidence="1">
    <location>
        <begin position="385"/>
        <end position="399"/>
    </location>
</feature>
<organism evidence="2">
    <name type="scientific">Timema genevievae</name>
    <name type="common">Walking stick</name>
    <dbReference type="NCBI Taxonomy" id="629358"/>
    <lineage>
        <taxon>Eukaryota</taxon>
        <taxon>Metazoa</taxon>
        <taxon>Ecdysozoa</taxon>
        <taxon>Arthropoda</taxon>
        <taxon>Hexapoda</taxon>
        <taxon>Insecta</taxon>
        <taxon>Pterygota</taxon>
        <taxon>Neoptera</taxon>
        <taxon>Polyneoptera</taxon>
        <taxon>Phasmatodea</taxon>
        <taxon>Timematodea</taxon>
        <taxon>Timematoidea</taxon>
        <taxon>Timematidae</taxon>
        <taxon>Timema</taxon>
    </lineage>
</organism>
<dbReference type="AlphaFoldDB" id="A0A7R9PQI4"/>
<dbReference type="EMBL" id="OE844604">
    <property type="protein sequence ID" value="CAD7605748.1"/>
    <property type="molecule type" value="Genomic_DNA"/>
</dbReference>
<feature type="compositionally biased region" description="Low complexity" evidence="1">
    <location>
        <begin position="235"/>
        <end position="252"/>
    </location>
</feature>
<evidence type="ECO:0000313" key="2">
    <source>
        <dbReference type="EMBL" id="CAD7605748.1"/>
    </source>
</evidence>
<dbReference type="Pfam" id="PF16009">
    <property type="entry name" value="DUF4779"/>
    <property type="match status" value="1"/>
</dbReference>
<reference evidence="2" key="1">
    <citation type="submission" date="2020-11" db="EMBL/GenBank/DDBJ databases">
        <authorList>
            <person name="Tran Van P."/>
        </authorList>
    </citation>
    <scope>NUCLEOTIDE SEQUENCE</scope>
</reference>
<dbReference type="InterPro" id="IPR031959">
    <property type="entry name" value="DUF4779"/>
</dbReference>